<evidence type="ECO:0000256" key="3">
    <source>
        <dbReference type="ARBA" id="ARBA00011489"/>
    </source>
</evidence>
<dbReference type="InterPro" id="IPR006702">
    <property type="entry name" value="CASP_dom"/>
</dbReference>
<evidence type="ECO:0000256" key="9">
    <source>
        <dbReference type="SAM" id="SignalP"/>
    </source>
</evidence>
<keyword evidence="7 8" id="KW-0472">Membrane</keyword>
<keyword evidence="5 8" id="KW-0812">Transmembrane</keyword>
<evidence type="ECO:0000256" key="4">
    <source>
        <dbReference type="ARBA" id="ARBA00022475"/>
    </source>
</evidence>
<comment type="caution">
    <text evidence="8">Lacks conserved residue(s) required for the propagation of feature annotation.</text>
</comment>
<protein>
    <recommendedName>
        <fullName evidence="8">CASP-like protein</fullName>
    </recommendedName>
</protein>
<dbReference type="OMA" id="SNKHGHD"/>
<keyword evidence="4 8" id="KW-1003">Cell membrane</keyword>
<feature type="transmembrane region" description="Helical" evidence="8">
    <location>
        <begin position="43"/>
        <end position="61"/>
    </location>
</feature>
<evidence type="ECO:0000256" key="8">
    <source>
        <dbReference type="RuleBase" id="RU361233"/>
    </source>
</evidence>
<proteinExistence type="inferred from homology"/>
<comment type="similarity">
    <text evidence="2 8">Belongs to the Casparian strip membrane proteins (CASP) family.</text>
</comment>
<organism evidence="11">
    <name type="scientific">Oryza nivara</name>
    <name type="common">Indian wild rice</name>
    <name type="synonym">Oryza sativa f. spontanea</name>
    <dbReference type="NCBI Taxonomy" id="4536"/>
    <lineage>
        <taxon>Eukaryota</taxon>
        <taxon>Viridiplantae</taxon>
        <taxon>Streptophyta</taxon>
        <taxon>Embryophyta</taxon>
        <taxon>Tracheophyta</taxon>
        <taxon>Spermatophyta</taxon>
        <taxon>Magnoliopsida</taxon>
        <taxon>Liliopsida</taxon>
        <taxon>Poales</taxon>
        <taxon>Poaceae</taxon>
        <taxon>BOP clade</taxon>
        <taxon>Oryzoideae</taxon>
        <taxon>Oryzeae</taxon>
        <taxon>Oryzinae</taxon>
        <taxon>Oryza</taxon>
    </lineage>
</organism>
<dbReference type="STRING" id="4536.A0A0E0I778"/>
<keyword evidence="12" id="KW-1185">Reference proteome</keyword>
<dbReference type="Gramene" id="ONIVA08G02880.1">
    <property type="protein sequence ID" value="ONIVA08G02880.1"/>
    <property type="gene ID" value="ONIVA08G02880"/>
</dbReference>
<feature type="chain" id="PRO_5002362791" description="CASP-like protein" evidence="9">
    <location>
        <begin position="28"/>
        <end position="71"/>
    </location>
</feature>
<dbReference type="PANTHER" id="PTHR33573">
    <property type="entry name" value="CASP-LIKE PROTEIN 4A4"/>
    <property type="match status" value="1"/>
</dbReference>
<keyword evidence="9" id="KW-0732">Signal</keyword>
<evidence type="ECO:0000256" key="1">
    <source>
        <dbReference type="ARBA" id="ARBA00004651"/>
    </source>
</evidence>
<evidence type="ECO:0000256" key="2">
    <source>
        <dbReference type="ARBA" id="ARBA00007651"/>
    </source>
</evidence>
<keyword evidence="6 8" id="KW-1133">Transmembrane helix</keyword>
<feature type="signal peptide" evidence="9">
    <location>
        <begin position="1"/>
        <end position="27"/>
    </location>
</feature>
<dbReference type="AlphaFoldDB" id="A0A0E0I778"/>
<dbReference type="Pfam" id="PF04535">
    <property type="entry name" value="CASP_dom"/>
    <property type="match status" value="1"/>
</dbReference>
<dbReference type="HOGENOM" id="CLU_2744498_0_0_1"/>
<evidence type="ECO:0000256" key="7">
    <source>
        <dbReference type="ARBA" id="ARBA00023136"/>
    </source>
</evidence>
<evidence type="ECO:0000259" key="10">
    <source>
        <dbReference type="Pfam" id="PF04535"/>
    </source>
</evidence>
<evidence type="ECO:0000256" key="5">
    <source>
        <dbReference type="ARBA" id="ARBA00022692"/>
    </source>
</evidence>
<dbReference type="EnsemblPlants" id="ONIVA08G02880.1">
    <property type="protein sequence ID" value="ONIVA08G02880.1"/>
    <property type="gene ID" value="ONIVA08G02880"/>
</dbReference>
<reference evidence="11" key="1">
    <citation type="submission" date="2015-04" db="UniProtKB">
        <authorList>
            <consortium name="EnsemblPlants"/>
        </authorList>
    </citation>
    <scope>IDENTIFICATION</scope>
    <source>
        <strain evidence="11">SL10</strain>
    </source>
</reference>
<comment type="subcellular location">
    <subcellularLocation>
        <location evidence="1 8">Cell membrane</location>
        <topology evidence="1 8">Multi-pass membrane protein</topology>
    </subcellularLocation>
</comment>
<evidence type="ECO:0000313" key="11">
    <source>
        <dbReference type="EnsemblPlants" id="ONIVA08G02880.1"/>
    </source>
</evidence>
<reference evidence="11" key="2">
    <citation type="submission" date="2018-04" db="EMBL/GenBank/DDBJ databases">
        <title>OnivRS2 (Oryza nivara Reference Sequence Version 2).</title>
        <authorList>
            <person name="Zhang J."/>
            <person name="Kudrna D."/>
            <person name="Lee S."/>
            <person name="Talag J."/>
            <person name="Rajasekar S."/>
            <person name="Welchert J."/>
            <person name="Hsing Y.-I."/>
            <person name="Wing R.A."/>
        </authorList>
    </citation>
    <scope>NUCLEOTIDE SEQUENCE [LARGE SCALE GENOMIC DNA]</scope>
    <source>
        <strain evidence="11">SL10</strain>
    </source>
</reference>
<comment type="subunit">
    <text evidence="3 8">Homodimer and heterodimers.</text>
</comment>
<evidence type="ECO:0000256" key="6">
    <source>
        <dbReference type="ARBA" id="ARBA00022989"/>
    </source>
</evidence>
<dbReference type="PANTHER" id="PTHR33573:SF60">
    <property type="entry name" value="CASP-LIKE PROTEIN 4B3"/>
    <property type="match status" value="1"/>
</dbReference>
<sequence length="71" mass="7928">MDPSAARAQLLLRAVAWLFSLALVAMASNKHGHDGAHVFDNYPEYNYCLGISIIVVLYTTAQVMRNVYRLS</sequence>
<name>A0A0E0I778_ORYNI</name>
<dbReference type="GO" id="GO:0005886">
    <property type="term" value="C:plasma membrane"/>
    <property type="evidence" value="ECO:0007669"/>
    <property type="project" value="UniProtKB-SubCell"/>
</dbReference>
<evidence type="ECO:0000313" key="12">
    <source>
        <dbReference type="Proteomes" id="UP000006591"/>
    </source>
</evidence>
<accession>A0A0E0I778</accession>
<dbReference type="Proteomes" id="UP000006591">
    <property type="component" value="Chromosome 8"/>
</dbReference>
<feature type="domain" description="Casparian strip membrane protein" evidence="10">
    <location>
        <begin position="5"/>
        <end position="70"/>
    </location>
</feature>